<organism evidence="1 2">
    <name type="scientific">Cotonvirus japonicus</name>
    <dbReference type="NCBI Taxonomy" id="2811091"/>
    <lineage>
        <taxon>Viruses</taxon>
        <taxon>Varidnaviria</taxon>
        <taxon>Bamfordvirae</taxon>
        <taxon>Nucleocytoviricota</taxon>
        <taxon>Megaviricetes</taxon>
        <taxon>Imitervirales</taxon>
        <taxon>Mimiviridae</taxon>
        <taxon>Megamimivirinae</taxon>
        <taxon>Cotonvirus</taxon>
        <taxon>Cotonvirus japonicum</taxon>
    </lineage>
</organism>
<reference evidence="1 2" key="1">
    <citation type="submission" date="2021-02" db="EMBL/GenBank/DDBJ databases">
        <title>Cotonvirus japonicus, which uses Golgi apparatus of host cells for its virion factory, phylogenetically links tailed tupanvirus and icosahedral mimivirus.</title>
        <authorList>
            <person name="Takahashi H."/>
            <person name="Fukaya S."/>
            <person name="Song C."/>
            <person name="Murata K."/>
            <person name="Takemura M."/>
        </authorList>
    </citation>
    <scope>NUCLEOTIDE SEQUENCE [LARGE SCALE GENOMIC DNA]</scope>
</reference>
<dbReference type="Proteomes" id="UP001321479">
    <property type="component" value="Segment"/>
</dbReference>
<name>A0ABM7NUD9_9VIRU</name>
<proteinExistence type="predicted"/>
<evidence type="ECO:0000313" key="1">
    <source>
        <dbReference type="EMBL" id="BCS83795.1"/>
    </source>
</evidence>
<dbReference type="RefSeq" id="YP_010842403.1">
    <property type="nucleotide sequence ID" value="NC_079139.1"/>
</dbReference>
<sequence>MFKLNKLIHNIKINYISYINKMDLQVLKYDDLLTEHEDLLLQFEDCYKYNDECQNKYIVEDKNKIICVFLVLHENNCNIQLYVQSIKFITKSHDKINKYVLFVLDRIINFLNDEFAEVQNYVIEYENITIRESNNDKNEKFLYDKKTQIKKHLVSNYRGITLPIINKFKITKDESHEKNINLKIYKPILLTKTEKINLPNKYKNNFKDCKIEIIIDDCKYASSPFDTIESKNNDIILKCERKIMITQSKQYPNENSDFIYKKIKLLFDEPIIIISKNNIGHIEDLFFKINIDGINFTNKDDGFEYRLNKCPIIDLNDVDNIYVPTGHTYPIRRIYGMEYYESHTDYINFMFDTKKSRSRMSMNMLMEKNPINYPDLMNMFNKISKIFKPVSNVEINYKLLPFIGKNIKNKPIKNKSINGYIYLLWEREFIKTKEKIYKMGKTERTIELRSQSYPKGSQLLFLIPVNDYGQLETIVKNKFIEIFKQRKDIGVEYFEGDSGKMVEIMAKICLSN</sequence>
<dbReference type="GeneID" id="80559000"/>
<dbReference type="EMBL" id="AP024483">
    <property type="protein sequence ID" value="BCS83795.1"/>
    <property type="molecule type" value="Genomic_DNA"/>
</dbReference>
<keyword evidence="2" id="KW-1185">Reference proteome</keyword>
<accession>A0ABM7NUD9</accession>
<protein>
    <submittedName>
        <fullName evidence="1">Uncharacterized protein</fullName>
    </submittedName>
</protein>
<evidence type="ECO:0000313" key="2">
    <source>
        <dbReference type="Proteomes" id="UP001321479"/>
    </source>
</evidence>